<feature type="region of interest" description="Disordered" evidence="1">
    <location>
        <begin position="1"/>
        <end position="24"/>
    </location>
</feature>
<proteinExistence type="evidence at transcript level"/>
<reference evidence="2" key="1">
    <citation type="submission" date="2011-11" db="EMBL/GenBank/DDBJ databases">
        <title>Decoding the brain transcriptome of the Eastern honeybee (Apis cerana) based on pyrosequencing.</title>
        <authorList>
            <person name="Sun L."/>
            <person name="Zheng H."/>
            <person name="Wang Y."/>
            <person name="Xie X."/>
            <person name="Zhu Y."/>
            <person name="Gu W."/>
            <person name="Wang S."/>
        </authorList>
    </citation>
    <scope>NUCLEOTIDE SEQUENCE</scope>
    <source>
        <tissue evidence="2">Brain</tissue>
    </source>
</reference>
<name>V9IFB7_APICE</name>
<gene>
    <name evidence="2" type="ORF">ACCB01674.2</name>
</gene>
<protein>
    <submittedName>
        <fullName evidence="2">Uncharacterized protein</fullName>
    </submittedName>
</protein>
<evidence type="ECO:0000313" key="2">
    <source>
        <dbReference type="EMBL" id="AEY59009.1"/>
    </source>
</evidence>
<accession>V9IFB7</accession>
<dbReference type="EMBL" id="JR040171">
    <property type="protein sequence ID" value="AEY59009.1"/>
    <property type="molecule type" value="mRNA"/>
</dbReference>
<organism evidence="2">
    <name type="scientific">Apis cerana</name>
    <name type="common">Indian honeybee</name>
    <dbReference type="NCBI Taxonomy" id="7461"/>
    <lineage>
        <taxon>Eukaryota</taxon>
        <taxon>Metazoa</taxon>
        <taxon>Ecdysozoa</taxon>
        <taxon>Arthropoda</taxon>
        <taxon>Hexapoda</taxon>
        <taxon>Insecta</taxon>
        <taxon>Pterygota</taxon>
        <taxon>Neoptera</taxon>
        <taxon>Endopterygota</taxon>
        <taxon>Hymenoptera</taxon>
        <taxon>Apocrita</taxon>
        <taxon>Aculeata</taxon>
        <taxon>Apoidea</taxon>
        <taxon>Anthophila</taxon>
        <taxon>Apidae</taxon>
        <taxon>Apis</taxon>
    </lineage>
</organism>
<sequence length="45" mass="5191">MKYSTSPPVSRCNSPGPSETNSNLPMPVTYRYKIIFPIMIHFFKI</sequence>
<evidence type="ECO:0000256" key="1">
    <source>
        <dbReference type="SAM" id="MobiDB-lite"/>
    </source>
</evidence>
<dbReference type="AlphaFoldDB" id="V9IFB7"/>